<dbReference type="GO" id="GO:0030288">
    <property type="term" value="C:outer membrane-bounded periplasmic space"/>
    <property type="evidence" value="ECO:0007669"/>
    <property type="project" value="InterPro"/>
</dbReference>
<name>A0A1T5MEN3_9FIRM</name>
<evidence type="ECO:0000256" key="2">
    <source>
        <dbReference type="SAM" id="SignalP"/>
    </source>
</evidence>
<dbReference type="PANTHER" id="PTHR33376:SF2">
    <property type="entry name" value="DICARBOXYLATE-BINDING PERIPLASMIC PROTEIN"/>
    <property type="match status" value="1"/>
</dbReference>
<dbReference type="Pfam" id="PF03480">
    <property type="entry name" value="DctP"/>
    <property type="match status" value="1"/>
</dbReference>
<dbReference type="RefSeq" id="WP_079494937.1">
    <property type="nucleotide sequence ID" value="NZ_FUZT01000014.1"/>
</dbReference>
<dbReference type="PIRSF" id="PIRSF006470">
    <property type="entry name" value="DctB"/>
    <property type="match status" value="1"/>
</dbReference>
<evidence type="ECO:0000313" key="4">
    <source>
        <dbReference type="Proteomes" id="UP000190285"/>
    </source>
</evidence>
<feature type="chain" id="PRO_5038575490" evidence="2">
    <location>
        <begin position="22"/>
        <end position="343"/>
    </location>
</feature>
<dbReference type="InterPro" id="IPR004682">
    <property type="entry name" value="TRAP_DctP"/>
</dbReference>
<keyword evidence="4" id="KW-1185">Reference proteome</keyword>
<reference evidence="3 4" key="1">
    <citation type="submission" date="2017-02" db="EMBL/GenBank/DDBJ databases">
        <authorList>
            <person name="Peterson S.W."/>
        </authorList>
    </citation>
    <scope>NUCLEOTIDE SEQUENCE [LARGE SCALE GENOMIC DNA]</scope>
    <source>
        <strain evidence="3 4">M1</strain>
    </source>
</reference>
<gene>
    <name evidence="3" type="ORF">SAMN02194393_04549</name>
</gene>
<keyword evidence="1 2" id="KW-0732">Signal</keyword>
<dbReference type="PROSITE" id="PS51257">
    <property type="entry name" value="PROKAR_LIPOPROTEIN"/>
    <property type="match status" value="1"/>
</dbReference>
<keyword evidence="3" id="KW-0675">Receptor</keyword>
<dbReference type="AlphaFoldDB" id="A0A1T5MEN3"/>
<protein>
    <submittedName>
        <fullName evidence="3">Tripartite ATP-independent transporter solute receptor, DctP family</fullName>
    </submittedName>
</protein>
<dbReference type="NCBIfam" id="TIGR00787">
    <property type="entry name" value="dctP"/>
    <property type="match status" value="1"/>
</dbReference>
<dbReference type="OrthoDB" id="2796at2"/>
<dbReference type="GO" id="GO:0055085">
    <property type="term" value="P:transmembrane transport"/>
    <property type="evidence" value="ECO:0007669"/>
    <property type="project" value="InterPro"/>
</dbReference>
<proteinExistence type="predicted"/>
<dbReference type="InterPro" id="IPR018389">
    <property type="entry name" value="DctP_fam"/>
</dbReference>
<dbReference type="CDD" id="cd13671">
    <property type="entry name" value="PBP2_TRAP_SBP_like_3"/>
    <property type="match status" value="1"/>
</dbReference>
<dbReference type="InterPro" id="IPR038404">
    <property type="entry name" value="TRAP_DctP_sf"/>
</dbReference>
<dbReference type="EMBL" id="FUZT01000014">
    <property type="protein sequence ID" value="SKC86444.1"/>
    <property type="molecule type" value="Genomic_DNA"/>
</dbReference>
<dbReference type="Proteomes" id="UP000190285">
    <property type="component" value="Unassembled WGS sequence"/>
</dbReference>
<dbReference type="Gene3D" id="3.40.190.170">
    <property type="entry name" value="Bacterial extracellular solute-binding protein, family 7"/>
    <property type="match status" value="1"/>
</dbReference>
<evidence type="ECO:0000256" key="1">
    <source>
        <dbReference type="ARBA" id="ARBA00022729"/>
    </source>
</evidence>
<organism evidence="3 4">
    <name type="scientific">Maledivibacter halophilus</name>
    <dbReference type="NCBI Taxonomy" id="36842"/>
    <lineage>
        <taxon>Bacteria</taxon>
        <taxon>Bacillati</taxon>
        <taxon>Bacillota</taxon>
        <taxon>Clostridia</taxon>
        <taxon>Peptostreptococcales</taxon>
        <taxon>Caminicellaceae</taxon>
        <taxon>Maledivibacter</taxon>
    </lineage>
</organism>
<sequence length="343" mass="37812">MKKVLSVFLVVILALSLVACGGNEVNEGDQGTSEGTEKVESKTLKLAHNLNEKHTVHLALSEFGKLVEEKSNGTLKVQIFPNGQLGSESQVLEQLQAGAVAMTKVSAAALTTYSEGYNAFTLPYVFADEEHYFKSMESKAVENLYNSTAEKGFIGLTFYNSGARSFYTVDKPILTPEDLNGVKIRVMGFQSQTDMVKALGGTPVGMPYGEVYTSLQSGVIDGAESNETALTNGKHGEVSKHFSYDEHTRIPDILVLSSKVWESLSEDQQAIVKEAAVESTEYHKPLWDKAIEEAKTEASEEMGVEFHEVDKEPFRKAVEPMLKQYGEDYPQVKELLDAFKELE</sequence>
<dbReference type="PANTHER" id="PTHR33376">
    <property type="match status" value="1"/>
</dbReference>
<dbReference type="NCBIfam" id="NF037995">
    <property type="entry name" value="TRAP_S1"/>
    <property type="match status" value="1"/>
</dbReference>
<dbReference type="GO" id="GO:0030246">
    <property type="term" value="F:carbohydrate binding"/>
    <property type="evidence" value="ECO:0007669"/>
    <property type="project" value="TreeGrafter"/>
</dbReference>
<accession>A0A1T5MEN3</accession>
<dbReference type="STRING" id="36842.SAMN02194393_04549"/>
<feature type="signal peptide" evidence="2">
    <location>
        <begin position="1"/>
        <end position="21"/>
    </location>
</feature>
<evidence type="ECO:0000313" key="3">
    <source>
        <dbReference type="EMBL" id="SKC86444.1"/>
    </source>
</evidence>